<evidence type="ECO:0000313" key="3">
    <source>
        <dbReference type="Proteomes" id="UP000014500"/>
    </source>
</evidence>
<protein>
    <submittedName>
        <fullName evidence="2">Uncharacterized protein</fullName>
    </submittedName>
</protein>
<evidence type="ECO:0000256" key="1">
    <source>
        <dbReference type="SAM" id="Phobius"/>
    </source>
</evidence>
<accession>T1JJN2</accession>
<dbReference type="HOGENOM" id="CLU_2815679_0_0_1"/>
<name>T1JJN2_STRMM</name>
<dbReference type="AlphaFoldDB" id="T1JJN2"/>
<keyword evidence="1" id="KW-1133">Transmembrane helix</keyword>
<reference evidence="3" key="1">
    <citation type="submission" date="2011-05" db="EMBL/GenBank/DDBJ databases">
        <authorList>
            <person name="Richards S.R."/>
            <person name="Qu J."/>
            <person name="Jiang H."/>
            <person name="Jhangiani S.N."/>
            <person name="Agravi P."/>
            <person name="Goodspeed R."/>
            <person name="Gross S."/>
            <person name="Mandapat C."/>
            <person name="Jackson L."/>
            <person name="Mathew T."/>
            <person name="Pu L."/>
            <person name="Thornton R."/>
            <person name="Saada N."/>
            <person name="Wilczek-Boney K.B."/>
            <person name="Lee S."/>
            <person name="Kovar C."/>
            <person name="Wu Y."/>
            <person name="Scherer S.E."/>
            <person name="Worley K.C."/>
            <person name="Muzny D.M."/>
            <person name="Gibbs R."/>
        </authorList>
    </citation>
    <scope>NUCLEOTIDE SEQUENCE</scope>
    <source>
        <strain evidence="3">Brora</strain>
    </source>
</reference>
<sequence>MVSAYASKPYSLSLWHIVLLMVLMVPLVIYNFFFFCSSLFSMPFVCVFGQFFDNVKLHFILQWNIRM</sequence>
<evidence type="ECO:0000313" key="2">
    <source>
        <dbReference type="EnsemblMetazoa" id="SMAR014062-PA"/>
    </source>
</evidence>
<proteinExistence type="predicted"/>
<reference evidence="2" key="2">
    <citation type="submission" date="2015-02" db="UniProtKB">
        <authorList>
            <consortium name="EnsemblMetazoa"/>
        </authorList>
    </citation>
    <scope>IDENTIFICATION</scope>
</reference>
<dbReference type="Proteomes" id="UP000014500">
    <property type="component" value="Unassembled WGS sequence"/>
</dbReference>
<keyword evidence="1" id="KW-0812">Transmembrane</keyword>
<dbReference type="EnsemblMetazoa" id="SMAR014062-RA">
    <property type="protein sequence ID" value="SMAR014062-PA"/>
    <property type="gene ID" value="SMAR014062"/>
</dbReference>
<organism evidence="2 3">
    <name type="scientific">Strigamia maritima</name>
    <name type="common">European centipede</name>
    <name type="synonym">Geophilus maritimus</name>
    <dbReference type="NCBI Taxonomy" id="126957"/>
    <lineage>
        <taxon>Eukaryota</taxon>
        <taxon>Metazoa</taxon>
        <taxon>Ecdysozoa</taxon>
        <taxon>Arthropoda</taxon>
        <taxon>Myriapoda</taxon>
        <taxon>Chilopoda</taxon>
        <taxon>Pleurostigmophora</taxon>
        <taxon>Geophilomorpha</taxon>
        <taxon>Linotaeniidae</taxon>
        <taxon>Strigamia</taxon>
    </lineage>
</organism>
<dbReference type="EMBL" id="JH431968">
    <property type="status" value="NOT_ANNOTATED_CDS"/>
    <property type="molecule type" value="Genomic_DNA"/>
</dbReference>
<feature type="transmembrane region" description="Helical" evidence="1">
    <location>
        <begin position="12"/>
        <end position="33"/>
    </location>
</feature>
<keyword evidence="1" id="KW-0472">Membrane</keyword>
<feature type="transmembrane region" description="Helical" evidence="1">
    <location>
        <begin position="39"/>
        <end position="61"/>
    </location>
</feature>
<keyword evidence="3" id="KW-1185">Reference proteome</keyword>